<accession>A0A6B0RH02</accession>
<protein>
    <submittedName>
        <fullName evidence="1">Uncharacterized protein</fullName>
    </submittedName>
</protein>
<reference evidence="1" key="1">
    <citation type="submission" date="2019-10" db="EMBL/GenBank/DDBJ databases">
        <title>The sequence and de novo assembly of the wild yak genome.</title>
        <authorList>
            <person name="Liu Y."/>
        </authorList>
    </citation>
    <scope>NUCLEOTIDE SEQUENCE [LARGE SCALE GENOMIC DNA]</scope>
    <source>
        <strain evidence="1">WY2019</strain>
    </source>
</reference>
<evidence type="ECO:0000313" key="1">
    <source>
        <dbReference type="EMBL" id="MXQ88231.1"/>
    </source>
</evidence>
<comment type="caution">
    <text evidence="1">The sequence shown here is derived from an EMBL/GenBank/DDBJ whole genome shotgun (WGS) entry which is preliminary data.</text>
</comment>
<dbReference type="Gene3D" id="3.30.230.90">
    <property type="match status" value="1"/>
</dbReference>
<dbReference type="InterPro" id="IPR041090">
    <property type="entry name" value="DUF5578"/>
</dbReference>
<organism evidence="1 2">
    <name type="scientific">Bos mutus</name>
    <name type="common">wild yak</name>
    <dbReference type="NCBI Taxonomy" id="72004"/>
    <lineage>
        <taxon>Eukaryota</taxon>
        <taxon>Metazoa</taxon>
        <taxon>Chordata</taxon>
        <taxon>Craniata</taxon>
        <taxon>Vertebrata</taxon>
        <taxon>Euteleostomi</taxon>
        <taxon>Mammalia</taxon>
        <taxon>Eutheria</taxon>
        <taxon>Laurasiatheria</taxon>
        <taxon>Artiodactyla</taxon>
        <taxon>Ruminantia</taxon>
        <taxon>Pecora</taxon>
        <taxon>Bovidae</taxon>
        <taxon>Bovinae</taxon>
        <taxon>Bos</taxon>
    </lineage>
</organism>
<dbReference type="PANTHER" id="PTHR34258">
    <property type="entry name" value="ARMADILLO-LIKE HELICAL DOMAIN CONTAINING PROTEIN 1"/>
    <property type="match status" value="1"/>
</dbReference>
<dbReference type="InterPro" id="IPR053720">
    <property type="entry name" value="Psm_Assembly_Chaperone"/>
</dbReference>
<name>A0A6B0RH02_9CETA</name>
<evidence type="ECO:0000313" key="2">
    <source>
        <dbReference type="Proteomes" id="UP000322234"/>
    </source>
</evidence>
<gene>
    <name evidence="1" type="ORF">E5288_WYG017145</name>
</gene>
<keyword evidence="2" id="KW-1185">Reference proteome</keyword>
<dbReference type="EMBL" id="VBQZ03000044">
    <property type="protein sequence ID" value="MXQ88231.1"/>
    <property type="molecule type" value="Genomic_DNA"/>
</dbReference>
<dbReference type="Gene3D" id="1.25.10.10">
    <property type="entry name" value="Leucine-rich Repeat Variant"/>
    <property type="match status" value="1"/>
</dbReference>
<dbReference type="InterPro" id="IPR016024">
    <property type="entry name" value="ARM-type_fold"/>
</dbReference>
<dbReference type="Proteomes" id="UP000322234">
    <property type="component" value="Unassembled WGS sequence"/>
</dbReference>
<proteinExistence type="predicted"/>
<dbReference type="GO" id="GO:0043248">
    <property type="term" value="P:proteasome assembly"/>
    <property type="evidence" value="ECO:0007669"/>
    <property type="project" value="InterPro"/>
</dbReference>
<dbReference type="AlphaFoldDB" id="A0A6B0RH02"/>
<dbReference type="PANTHER" id="PTHR34258:SF1">
    <property type="entry name" value="ARMADILLO-LIKE HELICAL DOMAIN CONTAINING PROTEIN 1"/>
    <property type="match status" value="1"/>
</dbReference>
<sequence>MEGRSLVISKQKTAVVCGVPTQVVCTAFSSRILVMVSELGKMGTLVSLEPSSVTRDIGKPVLTTEVLLGKDEPLIHVFTTWWHLCFKKLENRAILLALATKDKSMEVVKTLKKVIQTCQDWDNAGKVTRSNILNNFIEANQGKTAPELEQEFSQGASLFLVRLTTWLRLTYMTGSPLDKLLRSIGVFLSAVSSNRYLIEFLEVGGVLTLLEILALNKIKEEDKKESIKLLQVIANSGRKYKELICESYGVRSIAEFLAKSKSEETQEEVQVLLDSLIHGNPKYQNQVYKGLIALLPCASPKAQQLALQTLRTAQSIIGTTHPSIVDCVLKVLCTMHLEVQYEAIELIKDLVNYDVCPALLKGLVALLIPSFKETSKLQSQIVSDSSVLELTAHLPLFLQQAAAAKAIGLYQHLQKQ</sequence>
<dbReference type="SUPFAM" id="SSF48371">
    <property type="entry name" value="ARM repeat"/>
    <property type="match status" value="1"/>
</dbReference>
<dbReference type="Pfam" id="PF17741">
    <property type="entry name" value="DUF5578"/>
    <property type="match status" value="1"/>
</dbReference>
<dbReference type="InterPro" id="IPR011989">
    <property type="entry name" value="ARM-like"/>
</dbReference>